<keyword evidence="9" id="KW-0963">Cytoplasm</keyword>
<dbReference type="InterPro" id="IPR046885">
    <property type="entry name" value="MnmA-like_C"/>
</dbReference>
<evidence type="ECO:0000313" key="12">
    <source>
        <dbReference type="EMBL" id="HFC97948.1"/>
    </source>
</evidence>
<evidence type="ECO:0000256" key="4">
    <source>
        <dbReference type="ARBA" id="ARBA00022741"/>
    </source>
</evidence>
<dbReference type="EC" id="2.8.1.13" evidence="9"/>
<feature type="binding site" evidence="9">
    <location>
        <begin position="5"/>
        <end position="12"/>
    </location>
    <ligand>
        <name>ATP</name>
        <dbReference type="ChEBI" id="CHEBI:30616"/>
    </ligand>
</feature>
<comment type="caution">
    <text evidence="12">The sequence shown here is derived from an EMBL/GenBank/DDBJ whole genome shotgun (WGS) entry which is preliminary data.</text>
</comment>
<feature type="domain" description="tRNA-specific 2-thiouridylase MnmA-like central" evidence="11">
    <location>
        <begin position="200"/>
        <end position="253"/>
    </location>
</feature>
<dbReference type="Gene3D" id="2.40.30.10">
    <property type="entry name" value="Translation factors"/>
    <property type="match status" value="1"/>
</dbReference>
<dbReference type="SUPFAM" id="SSF52402">
    <property type="entry name" value="Adenine nucleotide alpha hydrolases-like"/>
    <property type="match status" value="1"/>
</dbReference>
<dbReference type="FunFam" id="2.30.30.280:FF:000001">
    <property type="entry name" value="tRNA-specific 2-thiouridylase MnmA"/>
    <property type="match status" value="1"/>
</dbReference>
<name>A0A7C3CYD5_9BACT</name>
<dbReference type="EMBL" id="DRMH01000076">
    <property type="protein sequence ID" value="HFC97948.1"/>
    <property type="molecule type" value="Genomic_DNA"/>
</dbReference>
<keyword evidence="1 9" id="KW-0820">tRNA-binding</keyword>
<comment type="catalytic activity">
    <reaction evidence="8 9">
        <text>S-sulfanyl-L-cysteinyl-[protein] + uridine(34) in tRNA + AH2 + ATP = 2-thiouridine(34) in tRNA + L-cysteinyl-[protein] + A + AMP + diphosphate + H(+)</text>
        <dbReference type="Rhea" id="RHEA:47032"/>
        <dbReference type="Rhea" id="RHEA-COMP:10131"/>
        <dbReference type="Rhea" id="RHEA-COMP:11726"/>
        <dbReference type="Rhea" id="RHEA-COMP:11727"/>
        <dbReference type="Rhea" id="RHEA-COMP:11728"/>
        <dbReference type="ChEBI" id="CHEBI:13193"/>
        <dbReference type="ChEBI" id="CHEBI:15378"/>
        <dbReference type="ChEBI" id="CHEBI:17499"/>
        <dbReference type="ChEBI" id="CHEBI:29950"/>
        <dbReference type="ChEBI" id="CHEBI:30616"/>
        <dbReference type="ChEBI" id="CHEBI:33019"/>
        <dbReference type="ChEBI" id="CHEBI:61963"/>
        <dbReference type="ChEBI" id="CHEBI:65315"/>
        <dbReference type="ChEBI" id="CHEBI:87170"/>
        <dbReference type="ChEBI" id="CHEBI:456215"/>
        <dbReference type="EC" id="2.8.1.13"/>
    </reaction>
</comment>
<keyword evidence="5 9" id="KW-0067">ATP-binding</keyword>
<dbReference type="InterPro" id="IPR004506">
    <property type="entry name" value="MnmA-like"/>
</dbReference>
<evidence type="ECO:0000256" key="6">
    <source>
        <dbReference type="ARBA" id="ARBA00022884"/>
    </source>
</evidence>
<dbReference type="InterPro" id="IPR014729">
    <property type="entry name" value="Rossmann-like_a/b/a_fold"/>
</dbReference>
<dbReference type="Gene3D" id="3.40.50.620">
    <property type="entry name" value="HUPs"/>
    <property type="match status" value="1"/>
</dbReference>
<reference evidence="12" key="1">
    <citation type="journal article" date="2020" name="mSystems">
        <title>Genome- and Community-Level Interaction Insights into Carbon Utilization and Element Cycling Functions of Hydrothermarchaeota in Hydrothermal Sediment.</title>
        <authorList>
            <person name="Zhou Z."/>
            <person name="Liu Y."/>
            <person name="Xu W."/>
            <person name="Pan J."/>
            <person name="Luo Z.H."/>
            <person name="Li M."/>
        </authorList>
    </citation>
    <scope>NUCLEOTIDE SEQUENCE [LARGE SCALE GENOMIC DNA]</scope>
    <source>
        <strain evidence="12">HyVt-483</strain>
    </source>
</reference>
<dbReference type="Pfam" id="PF20259">
    <property type="entry name" value="tRNA_Me_trans_M"/>
    <property type="match status" value="1"/>
</dbReference>
<organism evidence="12">
    <name type="scientific">Thermosulfurimonas dismutans</name>
    <dbReference type="NCBI Taxonomy" id="999894"/>
    <lineage>
        <taxon>Bacteria</taxon>
        <taxon>Pseudomonadati</taxon>
        <taxon>Thermodesulfobacteriota</taxon>
        <taxon>Thermodesulfobacteria</taxon>
        <taxon>Thermodesulfobacteriales</taxon>
        <taxon>Thermodesulfobacteriaceae</taxon>
        <taxon>Thermosulfurimonas</taxon>
    </lineage>
</organism>
<feature type="active site" description="Nucleophile" evidence="9">
    <location>
        <position position="86"/>
    </location>
</feature>
<feature type="region of interest" description="Interaction with tRNA" evidence="9">
    <location>
        <begin position="134"/>
        <end position="136"/>
    </location>
</feature>
<dbReference type="PANTHER" id="PTHR11933">
    <property type="entry name" value="TRNA 5-METHYLAMINOMETHYL-2-THIOURIDYLATE -METHYLTRANSFERASE"/>
    <property type="match status" value="1"/>
</dbReference>
<dbReference type="GO" id="GO:0005524">
    <property type="term" value="F:ATP binding"/>
    <property type="evidence" value="ECO:0007669"/>
    <property type="project" value="UniProtKB-KW"/>
</dbReference>
<evidence type="ECO:0000256" key="9">
    <source>
        <dbReference type="HAMAP-Rule" id="MF_00144"/>
    </source>
</evidence>
<keyword evidence="2 9" id="KW-0808">Transferase</keyword>
<evidence type="ECO:0000256" key="1">
    <source>
        <dbReference type="ARBA" id="ARBA00022555"/>
    </source>
</evidence>
<comment type="caution">
    <text evidence="9">Lacks conserved residue(s) required for the propagation of feature annotation.</text>
</comment>
<evidence type="ECO:0000256" key="8">
    <source>
        <dbReference type="ARBA" id="ARBA00051542"/>
    </source>
</evidence>
<keyword evidence="4 9" id="KW-0547">Nucleotide-binding</keyword>
<keyword evidence="7" id="KW-1015">Disulfide bond</keyword>
<keyword evidence="6 9" id="KW-0694">RNA-binding</keyword>
<evidence type="ECO:0000256" key="2">
    <source>
        <dbReference type="ARBA" id="ARBA00022679"/>
    </source>
</evidence>
<dbReference type="Proteomes" id="UP000886043">
    <property type="component" value="Unassembled WGS sequence"/>
</dbReference>
<feature type="binding site" evidence="9">
    <location>
        <position position="110"/>
    </location>
    <ligand>
        <name>ATP</name>
        <dbReference type="ChEBI" id="CHEBI:30616"/>
    </ligand>
</feature>
<evidence type="ECO:0000259" key="10">
    <source>
        <dbReference type="Pfam" id="PF20258"/>
    </source>
</evidence>
<protein>
    <recommendedName>
        <fullName evidence="9">tRNA-specific 2-thiouridylase MnmA</fullName>
        <ecNumber evidence="9">2.8.1.13</ecNumber>
    </recommendedName>
</protein>
<dbReference type="GO" id="GO:0000049">
    <property type="term" value="F:tRNA binding"/>
    <property type="evidence" value="ECO:0007669"/>
    <property type="project" value="UniProtKB-KW"/>
</dbReference>
<dbReference type="PANTHER" id="PTHR11933:SF5">
    <property type="entry name" value="MITOCHONDRIAL TRNA-SPECIFIC 2-THIOURIDYLASE 1"/>
    <property type="match status" value="1"/>
</dbReference>
<keyword evidence="3 9" id="KW-0819">tRNA processing</keyword>
<dbReference type="GO" id="GO:0002143">
    <property type="term" value="P:tRNA wobble position uridine thiolation"/>
    <property type="evidence" value="ECO:0007669"/>
    <property type="project" value="TreeGrafter"/>
</dbReference>
<dbReference type="NCBIfam" id="NF001138">
    <property type="entry name" value="PRK00143.1"/>
    <property type="match status" value="1"/>
</dbReference>
<feature type="active site" description="Cysteine persulfide intermediate" evidence="9">
    <location>
        <position position="184"/>
    </location>
</feature>
<comment type="function">
    <text evidence="9">Catalyzes the 2-thiolation of uridine at the wobble position (U34) of tRNA, leading to the formation of s(2)U34.</text>
</comment>
<feature type="site" description="Interaction with tRNA" evidence="9">
    <location>
        <position position="319"/>
    </location>
</feature>
<feature type="domain" description="tRNA-specific 2-thiouridylase MnmA-like C-terminal" evidence="10">
    <location>
        <begin position="260"/>
        <end position="335"/>
    </location>
</feature>
<dbReference type="Pfam" id="PF03054">
    <property type="entry name" value="tRNA_Me_trans"/>
    <property type="match status" value="1"/>
</dbReference>
<dbReference type="GO" id="GO:0005737">
    <property type="term" value="C:cytoplasm"/>
    <property type="evidence" value="ECO:0007669"/>
    <property type="project" value="UniProtKB-SubCell"/>
</dbReference>
<evidence type="ECO:0000256" key="5">
    <source>
        <dbReference type="ARBA" id="ARBA00022840"/>
    </source>
</evidence>
<feature type="site" description="Interaction with tRNA" evidence="9">
    <location>
        <position position="111"/>
    </location>
</feature>
<dbReference type="GO" id="GO:0103016">
    <property type="term" value="F:tRNA-uridine 2-sulfurtransferase activity"/>
    <property type="evidence" value="ECO:0007669"/>
    <property type="project" value="UniProtKB-EC"/>
</dbReference>
<dbReference type="HAMAP" id="MF_00144">
    <property type="entry name" value="tRNA_thiouridyl_MnmA"/>
    <property type="match status" value="1"/>
</dbReference>
<dbReference type="Pfam" id="PF20258">
    <property type="entry name" value="tRNA_Me_trans_C"/>
    <property type="match status" value="1"/>
</dbReference>
<gene>
    <name evidence="9 12" type="primary">mnmA</name>
    <name evidence="12" type="ORF">ENJ40_05775</name>
</gene>
<comment type="similarity">
    <text evidence="9">Belongs to the MnmA/TRMU family.</text>
</comment>
<dbReference type="CDD" id="cd01998">
    <property type="entry name" value="MnmA_TRMU-like"/>
    <property type="match status" value="1"/>
</dbReference>
<dbReference type="NCBIfam" id="TIGR00420">
    <property type="entry name" value="trmU"/>
    <property type="match status" value="1"/>
</dbReference>
<proteinExistence type="inferred from homology"/>
<dbReference type="AlphaFoldDB" id="A0A7C3CYD5"/>
<comment type="subcellular location">
    <subcellularLocation>
        <location evidence="9">Cytoplasm</location>
    </subcellularLocation>
</comment>
<feature type="region of interest" description="Interaction with tRNA" evidence="9">
    <location>
        <begin position="286"/>
        <end position="287"/>
    </location>
</feature>
<dbReference type="InterPro" id="IPR046884">
    <property type="entry name" value="MnmA-like_central"/>
</dbReference>
<sequence>MIAVAISGGVDSAFTAWLLSRRNRVFLLHALFVPGEPDLERPHRLAEFLRLPLKIVDLRRPFEEKIIRYFREAYTRGLTPNPCVLCNREIKFGLLLREALRLGAERLATGHYARVRYHPDLKRYLLYKGRDPAKDQSYFLHQLSQEALARVLFPLGDYLKEEVIREAVRIGLFPLTAPESQEVCFIRGDYRELFRGMDFPPGEIVTVDGRVVGRHRGLYAYTVGQRRGLGLRLGKPYYVIRLDPRRNRVIVGEKKHLLVRSFRVGGVNFIYPVEPGKPFRAEVRIRYRHREAPAEVRPWGPGVYRVIWERPQKAVTPGQFAVFYQGELVLGGGEILPEEDDAQDQVSAL</sequence>
<evidence type="ECO:0000256" key="3">
    <source>
        <dbReference type="ARBA" id="ARBA00022694"/>
    </source>
</evidence>
<evidence type="ECO:0000259" key="11">
    <source>
        <dbReference type="Pfam" id="PF20259"/>
    </source>
</evidence>
<dbReference type="Gene3D" id="2.30.30.280">
    <property type="entry name" value="Adenine nucleotide alpha hydrolases-like domains"/>
    <property type="match status" value="1"/>
</dbReference>
<accession>A0A7C3CYD5</accession>
<evidence type="ECO:0000256" key="7">
    <source>
        <dbReference type="ARBA" id="ARBA00023157"/>
    </source>
</evidence>
<dbReference type="InterPro" id="IPR023382">
    <property type="entry name" value="MnmA-like_central_sf"/>
</dbReference>